<gene>
    <name evidence="2" type="ORF">ABK905_21560</name>
</gene>
<dbReference type="AlphaFoldDB" id="A0AAU7Q7W9"/>
<protein>
    <recommendedName>
        <fullName evidence="1">HTH araC/xylS-type domain-containing protein</fullName>
    </recommendedName>
</protein>
<evidence type="ECO:0000259" key="1">
    <source>
        <dbReference type="PROSITE" id="PS01124"/>
    </source>
</evidence>
<reference evidence="2" key="1">
    <citation type="submission" date="2024-06" db="EMBL/GenBank/DDBJ databases">
        <authorList>
            <person name="Coelho C."/>
            <person name="Bento M."/>
            <person name="Garcia E."/>
            <person name="Camelo A."/>
            <person name="Brandao I."/>
            <person name="Espirito Santo C."/>
            <person name="Trovao J."/>
            <person name="Verissimo A."/>
            <person name="Costa J."/>
            <person name="Tiago I."/>
        </authorList>
    </citation>
    <scope>NUCLEOTIDE SEQUENCE</scope>
    <source>
        <strain evidence="2">KWT182</strain>
    </source>
</reference>
<dbReference type="EMBL" id="CP157947">
    <property type="protein sequence ID" value="XBS69058.1"/>
    <property type="molecule type" value="Genomic_DNA"/>
</dbReference>
<dbReference type="GO" id="GO:0003700">
    <property type="term" value="F:DNA-binding transcription factor activity"/>
    <property type="evidence" value="ECO:0007669"/>
    <property type="project" value="InterPro"/>
</dbReference>
<organism evidence="2">
    <name type="scientific">Acerihabitans sp. KWT182</name>
    <dbReference type="NCBI Taxonomy" id="3157919"/>
    <lineage>
        <taxon>Bacteria</taxon>
        <taxon>Pseudomonadati</taxon>
        <taxon>Pseudomonadota</taxon>
        <taxon>Gammaproteobacteria</taxon>
        <taxon>Enterobacterales</taxon>
        <taxon>Pectobacteriaceae</taxon>
        <taxon>Acerihabitans</taxon>
    </lineage>
</organism>
<dbReference type="PROSITE" id="PS01124">
    <property type="entry name" value="HTH_ARAC_FAMILY_2"/>
    <property type="match status" value="1"/>
</dbReference>
<proteinExistence type="predicted"/>
<accession>A0AAU7Q7W9</accession>
<feature type="domain" description="HTH araC/xylS-type" evidence="1">
    <location>
        <begin position="1"/>
        <end position="46"/>
    </location>
</feature>
<sequence length="66" mass="7249">MYAFTAMMEGASITGMAMDLGSDSVSAFTTMSRKEAGIPPSVFVSRLRQEQRPHVNIALSLSRRVR</sequence>
<dbReference type="GO" id="GO:0043565">
    <property type="term" value="F:sequence-specific DNA binding"/>
    <property type="evidence" value="ECO:0007669"/>
    <property type="project" value="InterPro"/>
</dbReference>
<dbReference type="InterPro" id="IPR018060">
    <property type="entry name" value="HTH_AraC"/>
</dbReference>
<name>A0AAU7Q7W9_9GAMM</name>
<evidence type="ECO:0000313" key="2">
    <source>
        <dbReference type="EMBL" id="XBS69058.1"/>
    </source>
</evidence>